<evidence type="ECO:0000313" key="2">
    <source>
        <dbReference type="Proteomes" id="UP000790709"/>
    </source>
</evidence>
<gene>
    <name evidence="1" type="ORF">BV22DRAFT_737479</name>
</gene>
<dbReference type="EMBL" id="MU266531">
    <property type="protein sequence ID" value="KAH7921333.1"/>
    <property type="molecule type" value="Genomic_DNA"/>
</dbReference>
<reference evidence="1" key="1">
    <citation type="journal article" date="2021" name="New Phytol.">
        <title>Evolutionary innovations through gain and loss of genes in the ectomycorrhizal Boletales.</title>
        <authorList>
            <person name="Wu G."/>
            <person name="Miyauchi S."/>
            <person name="Morin E."/>
            <person name="Kuo A."/>
            <person name="Drula E."/>
            <person name="Varga T."/>
            <person name="Kohler A."/>
            <person name="Feng B."/>
            <person name="Cao Y."/>
            <person name="Lipzen A."/>
            <person name="Daum C."/>
            <person name="Hundley H."/>
            <person name="Pangilinan J."/>
            <person name="Johnson J."/>
            <person name="Barry K."/>
            <person name="LaButti K."/>
            <person name="Ng V."/>
            <person name="Ahrendt S."/>
            <person name="Min B."/>
            <person name="Choi I.G."/>
            <person name="Park H."/>
            <person name="Plett J.M."/>
            <person name="Magnuson J."/>
            <person name="Spatafora J.W."/>
            <person name="Nagy L.G."/>
            <person name="Henrissat B."/>
            <person name="Grigoriev I.V."/>
            <person name="Yang Z.L."/>
            <person name="Xu J."/>
            <person name="Martin F.M."/>
        </authorList>
    </citation>
    <scope>NUCLEOTIDE SEQUENCE</scope>
    <source>
        <strain evidence="1">KUC20120723A-06</strain>
    </source>
</reference>
<keyword evidence="2" id="KW-1185">Reference proteome</keyword>
<proteinExistence type="predicted"/>
<organism evidence="1 2">
    <name type="scientific">Leucogyrophana mollusca</name>
    <dbReference type="NCBI Taxonomy" id="85980"/>
    <lineage>
        <taxon>Eukaryota</taxon>
        <taxon>Fungi</taxon>
        <taxon>Dikarya</taxon>
        <taxon>Basidiomycota</taxon>
        <taxon>Agaricomycotina</taxon>
        <taxon>Agaricomycetes</taxon>
        <taxon>Agaricomycetidae</taxon>
        <taxon>Boletales</taxon>
        <taxon>Boletales incertae sedis</taxon>
        <taxon>Leucogyrophana</taxon>
    </lineage>
</organism>
<evidence type="ECO:0000313" key="1">
    <source>
        <dbReference type="EMBL" id="KAH7921333.1"/>
    </source>
</evidence>
<accession>A0ACB8B800</accession>
<sequence>MRNESPGEANERDATSPAASTLCCPRPDKGFTPGLGCPGPTSEPMPIKGPQPCSCLDEGPPRQSVPKEPVWPAPDSQPTNSKGQHRLHGHSDADRKTPPHCA</sequence>
<name>A0ACB8B800_9AGAM</name>
<comment type="caution">
    <text evidence="1">The sequence shown here is derived from an EMBL/GenBank/DDBJ whole genome shotgun (WGS) entry which is preliminary data.</text>
</comment>
<dbReference type="Proteomes" id="UP000790709">
    <property type="component" value="Unassembled WGS sequence"/>
</dbReference>
<protein>
    <submittedName>
        <fullName evidence="1">Uncharacterized protein</fullName>
    </submittedName>
</protein>